<sequence length="174" mass="18651">MAGWAVMASTAMVRLDTLNCRDQLEGAGVSQYFDVGEETLWNPSNGASRMFRRQVAVFEAELELPSGIAPMENDECQIDPAVFEVFVHALLAQHRRTGHAIVLALSEGFTATVLVLAERAGIRVDWVHLGAAPQGPLTDVQVTAGAGMSAPAEGGAWGAALREKAYELGRRMPC</sequence>
<name>A0A919GVH3_9ACTN</name>
<gene>
    <name evidence="1" type="ORF">Sxan_30270</name>
</gene>
<dbReference type="Proteomes" id="UP000600026">
    <property type="component" value="Unassembled WGS sequence"/>
</dbReference>
<proteinExistence type="predicted"/>
<dbReference type="InterPro" id="IPR045732">
    <property type="entry name" value="DUF6086"/>
</dbReference>
<dbReference type="Pfam" id="PF19564">
    <property type="entry name" value="DUF6086"/>
    <property type="match status" value="1"/>
</dbReference>
<accession>A0A919GVH3</accession>
<evidence type="ECO:0000313" key="2">
    <source>
        <dbReference type="Proteomes" id="UP000600026"/>
    </source>
</evidence>
<evidence type="ECO:0000313" key="1">
    <source>
        <dbReference type="EMBL" id="GHI85663.1"/>
    </source>
</evidence>
<reference evidence="1" key="1">
    <citation type="submission" date="2020-09" db="EMBL/GenBank/DDBJ databases">
        <title>Whole genome shotgun sequence of Streptomyces xanthophaeus NBRC 12829.</title>
        <authorList>
            <person name="Komaki H."/>
            <person name="Tamura T."/>
        </authorList>
    </citation>
    <scope>NUCLEOTIDE SEQUENCE</scope>
    <source>
        <strain evidence="1">NBRC 12829</strain>
    </source>
</reference>
<dbReference type="AlphaFoldDB" id="A0A919GVH3"/>
<protein>
    <submittedName>
        <fullName evidence="1">Uncharacterized protein</fullName>
    </submittedName>
</protein>
<organism evidence="1 2">
    <name type="scientific">Streptomyces xanthophaeus</name>
    <dbReference type="NCBI Taxonomy" id="67385"/>
    <lineage>
        <taxon>Bacteria</taxon>
        <taxon>Bacillati</taxon>
        <taxon>Actinomycetota</taxon>
        <taxon>Actinomycetes</taxon>
        <taxon>Kitasatosporales</taxon>
        <taxon>Streptomycetaceae</taxon>
        <taxon>Streptomyces</taxon>
    </lineage>
</organism>
<dbReference type="EMBL" id="BNEE01000006">
    <property type="protein sequence ID" value="GHI85663.1"/>
    <property type="molecule type" value="Genomic_DNA"/>
</dbReference>
<comment type="caution">
    <text evidence="1">The sequence shown here is derived from an EMBL/GenBank/DDBJ whole genome shotgun (WGS) entry which is preliminary data.</text>
</comment>
<keyword evidence="2" id="KW-1185">Reference proteome</keyword>